<dbReference type="AlphaFoldDB" id="A0A7C8Q3D0"/>
<dbReference type="EMBL" id="WIWT01000004">
    <property type="protein sequence ID" value="KAF3221759.1"/>
    <property type="molecule type" value="Genomic_DNA"/>
</dbReference>
<evidence type="ECO:0000313" key="3">
    <source>
        <dbReference type="EMBL" id="KAF3221759.1"/>
    </source>
</evidence>
<dbReference type="EMBL" id="JAABOE010000005">
    <property type="protein sequence ID" value="KAF3190589.1"/>
    <property type="molecule type" value="Genomic_DNA"/>
</dbReference>
<comment type="caution">
    <text evidence="2">The sequence shown here is derived from an EMBL/GenBank/DDBJ whole genome shotgun (WGS) entry which is preliminary data.</text>
</comment>
<gene>
    <name evidence="3" type="ORF">TWF679_006972</name>
    <name evidence="2" type="ORF">TWF788_008109</name>
</gene>
<name>A0A7C8Q3D0_ORBOL</name>
<accession>A0A7C8Q3D0</accession>
<feature type="region of interest" description="Disordered" evidence="1">
    <location>
        <begin position="35"/>
        <end position="59"/>
    </location>
</feature>
<protein>
    <submittedName>
        <fullName evidence="2">Uncharacterized protein</fullName>
    </submittedName>
</protein>
<sequence length="75" mass="8541">MTSLPQNPLYNPSLRHPVFFTERLRKPLVLPSLQSHAGVNQQQQQQPGEGSGRSIVAEGYRYIEHRRPVEVGKFS</sequence>
<dbReference type="Proteomes" id="UP000479691">
    <property type="component" value="Unassembled WGS sequence"/>
</dbReference>
<reference evidence="2 4" key="1">
    <citation type="submission" date="2019-06" db="EMBL/GenBank/DDBJ databases">
        <authorList>
            <person name="Palmer J.M."/>
        </authorList>
    </citation>
    <scope>NUCLEOTIDE SEQUENCE [LARGE SCALE GENOMIC DNA]</scope>
    <source>
        <strain evidence="3">TWF679</strain>
        <strain evidence="2 4">TWF788</strain>
    </source>
</reference>
<evidence type="ECO:0000313" key="4">
    <source>
        <dbReference type="Proteomes" id="UP000479691"/>
    </source>
</evidence>
<dbReference type="OrthoDB" id="3535086at2759"/>
<evidence type="ECO:0000256" key="1">
    <source>
        <dbReference type="SAM" id="MobiDB-lite"/>
    </source>
</evidence>
<organism evidence="2 4">
    <name type="scientific">Orbilia oligospora</name>
    <name type="common">Nematode-trapping fungus</name>
    <name type="synonym">Arthrobotrys oligospora</name>
    <dbReference type="NCBI Taxonomy" id="2813651"/>
    <lineage>
        <taxon>Eukaryota</taxon>
        <taxon>Fungi</taxon>
        <taxon>Dikarya</taxon>
        <taxon>Ascomycota</taxon>
        <taxon>Pezizomycotina</taxon>
        <taxon>Orbiliomycetes</taxon>
        <taxon>Orbiliales</taxon>
        <taxon>Orbiliaceae</taxon>
        <taxon>Orbilia</taxon>
    </lineage>
</organism>
<evidence type="ECO:0000313" key="2">
    <source>
        <dbReference type="EMBL" id="KAF3190589.1"/>
    </source>
</evidence>
<dbReference type="Proteomes" id="UP000614610">
    <property type="component" value="Unassembled WGS sequence"/>
</dbReference>
<proteinExistence type="predicted"/>